<proteinExistence type="predicted"/>
<keyword evidence="2" id="KW-1003">Cell membrane</keyword>
<keyword evidence="4 8" id="KW-1133">Transmembrane helix</keyword>
<name>A0A662ZHQ5_9GAMM</name>
<dbReference type="EMBL" id="FOXF01000010">
    <property type="protein sequence ID" value="SFP24073.1"/>
    <property type="molecule type" value="Genomic_DNA"/>
</dbReference>
<dbReference type="AlphaFoldDB" id="A0A662ZHQ5"/>
<dbReference type="PANTHER" id="PTHR30520:SF10">
    <property type="entry name" value="FORMATE CHANNEL FOCA-RELATED"/>
    <property type="match status" value="1"/>
</dbReference>
<dbReference type="GO" id="GO:0005886">
    <property type="term" value="C:plasma membrane"/>
    <property type="evidence" value="ECO:0007669"/>
    <property type="project" value="UniProtKB-SubCell"/>
</dbReference>
<dbReference type="Proteomes" id="UP000243745">
    <property type="component" value="Unassembled WGS sequence"/>
</dbReference>
<dbReference type="Gene3D" id="1.20.1080.10">
    <property type="entry name" value="Glycerol uptake facilitator protein"/>
    <property type="match status" value="1"/>
</dbReference>
<evidence type="ECO:0000256" key="6">
    <source>
        <dbReference type="ARBA" id="ARBA00035914"/>
    </source>
</evidence>
<dbReference type="RefSeq" id="WP_037318943.1">
    <property type="nucleotide sequence ID" value="NZ_FOXF01000010.1"/>
</dbReference>
<dbReference type="OrthoDB" id="9786493at2"/>
<evidence type="ECO:0000256" key="4">
    <source>
        <dbReference type="ARBA" id="ARBA00022989"/>
    </source>
</evidence>
<accession>A0A662ZHQ5</accession>
<feature type="transmembrane region" description="Helical" evidence="8">
    <location>
        <begin position="107"/>
        <end position="131"/>
    </location>
</feature>
<feature type="transmembrane region" description="Helical" evidence="8">
    <location>
        <begin position="65"/>
        <end position="86"/>
    </location>
</feature>
<keyword evidence="5 8" id="KW-0472">Membrane</keyword>
<evidence type="ECO:0000313" key="9">
    <source>
        <dbReference type="EMBL" id="SFP24073.1"/>
    </source>
</evidence>
<dbReference type="NCBIfam" id="TIGR04060">
    <property type="entry name" value="formate_focA"/>
    <property type="match status" value="1"/>
</dbReference>
<reference evidence="9 10" key="1">
    <citation type="submission" date="2016-10" db="EMBL/GenBank/DDBJ databases">
        <authorList>
            <person name="Varghese N."/>
            <person name="Submissions S."/>
        </authorList>
    </citation>
    <scope>NUCLEOTIDE SEQUENCE [LARGE SCALE GENOMIC DNA]</scope>
    <source>
        <strain evidence="9 10">DSM 1361</strain>
    </source>
</reference>
<evidence type="ECO:0000256" key="5">
    <source>
        <dbReference type="ARBA" id="ARBA00023136"/>
    </source>
</evidence>
<keyword evidence="3 8" id="KW-0812">Transmembrane</keyword>
<dbReference type="Pfam" id="PF01226">
    <property type="entry name" value="Form_Nir_trans"/>
    <property type="match status" value="1"/>
</dbReference>
<keyword evidence="2" id="KW-0997">Cell inner membrane</keyword>
<evidence type="ECO:0000256" key="8">
    <source>
        <dbReference type="SAM" id="Phobius"/>
    </source>
</evidence>
<evidence type="ECO:0000256" key="1">
    <source>
        <dbReference type="ARBA" id="ARBA00004429"/>
    </source>
</evidence>
<dbReference type="PANTHER" id="PTHR30520">
    <property type="entry name" value="FORMATE TRANSPORTER-RELATED"/>
    <property type="match status" value="1"/>
</dbReference>
<sequence>MEPVKIPTTCCLSAEETAKAAENITEHKATKPFLKCLLMSINAGAFIALAFMFYTTALADGHGKLVGGLCFSLGLIFCVLMGCELFTSSTLTLVAKSAKLVTWKTVLKNWCVVYFGNLIGGLLIVLLMMLARQYNGFNGEWGRIILNTALHKVSHMHPGESYWIGFTEAMSMGIFCNIMVCGAVWLGFAGKTLTDKILAMILPVGMFVASGFEHSIANMFMIPAGISVVNYAGNEFWQTIGQTADKYADLTIINFIVKNLIPVTIGNIIGGGLMIGVFNWYANCRASHKKA</sequence>
<evidence type="ECO:0000256" key="2">
    <source>
        <dbReference type="ARBA" id="ARBA00022519"/>
    </source>
</evidence>
<gene>
    <name evidence="9" type="ORF">SAMN02910344_00839</name>
</gene>
<evidence type="ECO:0000256" key="3">
    <source>
        <dbReference type="ARBA" id="ARBA00022692"/>
    </source>
</evidence>
<feature type="transmembrane region" description="Helical" evidence="8">
    <location>
        <begin position="197"/>
        <end position="217"/>
    </location>
</feature>
<feature type="transmembrane region" description="Helical" evidence="8">
    <location>
        <begin position="36"/>
        <end position="59"/>
    </location>
</feature>
<comment type="subcellular location">
    <subcellularLocation>
        <location evidence="1">Cell inner membrane</location>
        <topology evidence="1">Multi-pass membrane protein</topology>
    </subcellularLocation>
</comment>
<protein>
    <recommendedName>
        <fullName evidence="7">Formate transporter FocA</fullName>
    </recommendedName>
</protein>
<evidence type="ECO:0000256" key="7">
    <source>
        <dbReference type="NCBIfam" id="TIGR04060"/>
    </source>
</evidence>
<dbReference type="GO" id="GO:0015499">
    <property type="term" value="F:formate transmembrane transporter activity"/>
    <property type="evidence" value="ECO:0007669"/>
    <property type="project" value="UniProtKB-UniRule"/>
</dbReference>
<dbReference type="InterPro" id="IPR000292">
    <property type="entry name" value="For/NO2_transpt"/>
</dbReference>
<evidence type="ECO:0000313" key="10">
    <source>
        <dbReference type="Proteomes" id="UP000243745"/>
    </source>
</evidence>
<dbReference type="InterPro" id="IPR023999">
    <property type="entry name" value="Formate_transptr_FocA"/>
</dbReference>
<feature type="transmembrane region" description="Helical" evidence="8">
    <location>
        <begin position="162"/>
        <end position="185"/>
    </location>
</feature>
<organism evidence="9 10">
    <name type="scientific">Ruminobacter amylophilus</name>
    <dbReference type="NCBI Taxonomy" id="867"/>
    <lineage>
        <taxon>Bacteria</taxon>
        <taxon>Pseudomonadati</taxon>
        <taxon>Pseudomonadota</taxon>
        <taxon>Gammaproteobacteria</taxon>
        <taxon>Aeromonadales</taxon>
        <taxon>Succinivibrionaceae</taxon>
        <taxon>Ruminobacter</taxon>
    </lineage>
</organism>
<dbReference type="InterPro" id="IPR023271">
    <property type="entry name" value="Aquaporin-like"/>
</dbReference>
<comment type="catalytic activity">
    <reaction evidence="6">
        <text>formate(in) = formate(out)</text>
        <dbReference type="Rhea" id="RHEA:29679"/>
        <dbReference type="ChEBI" id="CHEBI:15740"/>
    </reaction>
</comment>
<keyword evidence="10" id="KW-1185">Reference proteome</keyword>
<feature type="transmembrane region" description="Helical" evidence="8">
    <location>
        <begin position="260"/>
        <end position="282"/>
    </location>
</feature>